<comment type="caution">
    <text evidence="5">The sequence shown here is derived from an EMBL/GenBank/DDBJ whole genome shotgun (WGS) entry which is preliminary data.</text>
</comment>
<dbReference type="Proteomes" id="UP000320707">
    <property type="component" value="Unassembled WGS sequence"/>
</dbReference>
<proteinExistence type="predicted"/>
<dbReference type="SMART" id="SM00066">
    <property type="entry name" value="GAL4"/>
    <property type="match status" value="1"/>
</dbReference>
<evidence type="ECO:0000256" key="1">
    <source>
        <dbReference type="ARBA" id="ARBA00004123"/>
    </source>
</evidence>
<dbReference type="PROSITE" id="PS00463">
    <property type="entry name" value="ZN2_CY6_FUNGAL_1"/>
    <property type="match status" value="1"/>
</dbReference>
<protein>
    <submittedName>
        <fullName evidence="5">Sterol uptake control protein 2</fullName>
    </submittedName>
</protein>
<dbReference type="GO" id="GO:0045944">
    <property type="term" value="P:positive regulation of transcription by RNA polymerase II"/>
    <property type="evidence" value="ECO:0007669"/>
    <property type="project" value="TreeGrafter"/>
</dbReference>
<evidence type="ECO:0000313" key="6">
    <source>
        <dbReference type="Proteomes" id="UP000320707"/>
    </source>
</evidence>
<dbReference type="PROSITE" id="PS50048">
    <property type="entry name" value="ZN2_CY6_FUNGAL_2"/>
    <property type="match status" value="1"/>
</dbReference>
<organism evidence="5 6">
    <name type="scientific">Fusarium oxysporum f. sp. cubense</name>
    <dbReference type="NCBI Taxonomy" id="61366"/>
    <lineage>
        <taxon>Eukaryota</taxon>
        <taxon>Fungi</taxon>
        <taxon>Dikarya</taxon>
        <taxon>Ascomycota</taxon>
        <taxon>Pezizomycotina</taxon>
        <taxon>Sordariomycetes</taxon>
        <taxon>Hypocreomycetidae</taxon>
        <taxon>Hypocreales</taxon>
        <taxon>Nectriaceae</taxon>
        <taxon>Fusarium</taxon>
        <taxon>Fusarium oxysporum species complex</taxon>
    </lineage>
</organism>
<feature type="domain" description="Zn(2)-C6 fungal-type" evidence="4">
    <location>
        <begin position="41"/>
        <end position="69"/>
    </location>
</feature>
<dbReference type="EMBL" id="SRMI01000005">
    <property type="protein sequence ID" value="TVY70809.1"/>
    <property type="molecule type" value="Genomic_DNA"/>
</dbReference>
<dbReference type="PANTHER" id="PTHR37534:SF11">
    <property type="entry name" value="ZN(II)2CYS6 TRANSCRIPTION FACTOR (EUROFUNG)"/>
    <property type="match status" value="1"/>
</dbReference>
<dbReference type="InterPro" id="IPR036864">
    <property type="entry name" value="Zn2-C6_fun-type_DNA-bd_sf"/>
</dbReference>
<dbReference type="CDD" id="cd00067">
    <property type="entry name" value="GAL4"/>
    <property type="match status" value="1"/>
</dbReference>
<dbReference type="GO" id="GO:0005634">
    <property type="term" value="C:nucleus"/>
    <property type="evidence" value="ECO:0007669"/>
    <property type="project" value="UniProtKB-SubCell"/>
</dbReference>
<dbReference type="Gene3D" id="4.10.240.10">
    <property type="entry name" value="Zn(2)-C6 fungal-type DNA-binding domain"/>
    <property type="match status" value="1"/>
</dbReference>
<dbReference type="Pfam" id="PF00172">
    <property type="entry name" value="Zn_clus"/>
    <property type="match status" value="1"/>
</dbReference>
<evidence type="ECO:0000256" key="2">
    <source>
        <dbReference type="ARBA" id="ARBA00023242"/>
    </source>
</evidence>
<dbReference type="PANTHER" id="PTHR37534">
    <property type="entry name" value="TRANSCRIPTIONAL ACTIVATOR PROTEIN UGA3"/>
    <property type="match status" value="1"/>
</dbReference>
<reference evidence="5 6" key="1">
    <citation type="journal article" date="2019" name="Microbiol. Resour. Announc.">
        <title>High-quality draft genome sequence of Fusarium oxysporum f. sp. cubense strain 160527, a causal agent of Panama disease.</title>
        <authorList>
            <person name="Asai S."/>
            <person name="Ayukawa Y."/>
            <person name="Gan P."/>
            <person name="Masuda S."/>
            <person name="Komatsu K."/>
            <person name="Shirasu K."/>
            <person name="Arie T."/>
        </authorList>
    </citation>
    <scope>NUCLEOTIDE SEQUENCE [LARGE SCALE GENOMIC DNA]</scope>
    <source>
        <strain evidence="5 6">160527</strain>
    </source>
</reference>
<dbReference type="AlphaFoldDB" id="A0A559LBS8"/>
<evidence type="ECO:0000259" key="4">
    <source>
        <dbReference type="PROSITE" id="PS50048"/>
    </source>
</evidence>
<gene>
    <name evidence="5" type="ORF">Focb16_v000013</name>
</gene>
<evidence type="ECO:0000256" key="3">
    <source>
        <dbReference type="SAM" id="MobiDB-lite"/>
    </source>
</evidence>
<dbReference type="InterPro" id="IPR001138">
    <property type="entry name" value="Zn2Cys6_DnaBD"/>
</dbReference>
<dbReference type="GO" id="GO:0008270">
    <property type="term" value="F:zinc ion binding"/>
    <property type="evidence" value="ECO:0007669"/>
    <property type="project" value="InterPro"/>
</dbReference>
<accession>A0A559LBS8</accession>
<dbReference type="GO" id="GO:0000981">
    <property type="term" value="F:DNA-binding transcription factor activity, RNA polymerase II-specific"/>
    <property type="evidence" value="ECO:0007669"/>
    <property type="project" value="InterPro"/>
</dbReference>
<evidence type="ECO:0000313" key="5">
    <source>
        <dbReference type="EMBL" id="TVY70809.1"/>
    </source>
</evidence>
<dbReference type="SUPFAM" id="SSF57701">
    <property type="entry name" value="Zn2/Cys6 DNA-binding domain"/>
    <property type="match status" value="1"/>
</dbReference>
<dbReference type="Pfam" id="PF11951">
    <property type="entry name" value="Fungal_trans_2"/>
    <property type="match status" value="1"/>
</dbReference>
<sequence>MTKYRVRFAPEKPSAKRLEFQGLSTLEKEPPPKRRYKSRHGCRECKQSRLKCDEMYPVCLRCSRRGLVCHAAAREQQWQIQLPGSALFLDGRGTSSRCGFGSFLQGNRDKQLLQYWLEKTSRIFVPSEDDNPFAYPIVEHLSISQSLLHAIKSISSAHQHFFHAAHIQDSLEQRIKAMGLLRTELSTESRPLHTLFLSVYLLGISSSFIDQGLQDFGQEHLEAARTIINLILVQEASRKHPLTRLMVGLFVYWDMSCAFLTNLKYSPTNDFDGIIFSFITDDMSDFHHPVNGPCTELFFVLCTLGKYIRYVVTSGDRDLDFELELEARLFTWTCPGPEPSPIWTLTAEAFRKHGMIMLYRYCCHDELSITGEESGDWTWCQDNASDVDELAHQYAIEIITALSSIPITSSYLAIQGIPLLTAGAELTLADGHFQQESKSRFLALYSCSRIPANLVAADLLERIWQLKMEGGSTTWLRLIVEDNVMLRIG</sequence>
<dbReference type="GO" id="GO:0000976">
    <property type="term" value="F:transcription cis-regulatory region binding"/>
    <property type="evidence" value="ECO:0007669"/>
    <property type="project" value="TreeGrafter"/>
</dbReference>
<feature type="region of interest" description="Disordered" evidence="3">
    <location>
        <begin position="19"/>
        <end position="38"/>
    </location>
</feature>
<name>A0A559LBS8_FUSOC</name>
<comment type="subcellular location">
    <subcellularLocation>
        <location evidence="1">Nucleus</location>
    </subcellularLocation>
</comment>
<keyword evidence="2" id="KW-0539">Nucleus</keyword>
<dbReference type="InterPro" id="IPR021858">
    <property type="entry name" value="Fun_TF"/>
</dbReference>